<evidence type="ECO:0000256" key="3">
    <source>
        <dbReference type="ARBA" id="ARBA00022723"/>
    </source>
</evidence>
<dbReference type="RefSeq" id="WP_119116945.1">
    <property type="nucleotide sequence ID" value="NZ_QWVS01000015.1"/>
</dbReference>
<evidence type="ECO:0000256" key="5">
    <source>
        <dbReference type="ARBA" id="ARBA00022842"/>
    </source>
</evidence>
<dbReference type="InterPro" id="IPR014078">
    <property type="entry name" value="Nudix_YtkD"/>
</dbReference>
<comment type="caution">
    <text evidence="8">The sequence shown here is derived from an EMBL/GenBank/DDBJ whole genome shotgun (WGS) entry which is preliminary data.</text>
</comment>
<dbReference type="InterPro" id="IPR020476">
    <property type="entry name" value="Nudix_hydrolase"/>
</dbReference>
<keyword evidence="5" id="KW-0460">Magnesium</keyword>
<gene>
    <name evidence="8" type="primary">ytkD</name>
    <name evidence="8" type="ORF">D1953_09510</name>
</gene>
<dbReference type="InterPro" id="IPR020084">
    <property type="entry name" value="NUDIX_hydrolase_CS"/>
</dbReference>
<feature type="domain" description="Nudix hydrolase" evidence="7">
    <location>
        <begin position="19"/>
        <end position="158"/>
    </location>
</feature>
<dbReference type="PANTHER" id="PTHR43758:SF8">
    <property type="entry name" value="8-OXO-DGTP DIPHOSPHATASE YTKD-RELATED"/>
    <property type="match status" value="1"/>
</dbReference>
<dbReference type="CDD" id="cd04665">
    <property type="entry name" value="NUDIX_RppH"/>
    <property type="match status" value="1"/>
</dbReference>
<dbReference type="GO" id="GO:0005737">
    <property type="term" value="C:cytoplasm"/>
    <property type="evidence" value="ECO:0007669"/>
    <property type="project" value="TreeGrafter"/>
</dbReference>
<dbReference type="GO" id="GO:0016818">
    <property type="term" value="F:hydrolase activity, acting on acid anhydrides, in phosphorus-containing anhydrides"/>
    <property type="evidence" value="ECO:0007669"/>
    <property type="project" value="TreeGrafter"/>
</dbReference>
<dbReference type="PANTHER" id="PTHR43758">
    <property type="entry name" value="7,8-DIHYDRO-8-OXOGUANINE TRIPHOSPHATASE"/>
    <property type="match status" value="1"/>
</dbReference>
<dbReference type="InterPro" id="IPR000086">
    <property type="entry name" value="NUDIX_hydrolase_dom"/>
</dbReference>
<evidence type="ECO:0000256" key="4">
    <source>
        <dbReference type="ARBA" id="ARBA00022801"/>
    </source>
</evidence>
<name>A0A398B996_9BACI</name>
<evidence type="ECO:0000256" key="6">
    <source>
        <dbReference type="RuleBase" id="RU003476"/>
    </source>
</evidence>
<dbReference type="SUPFAM" id="SSF55811">
    <property type="entry name" value="Nudix"/>
    <property type="match status" value="1"/>
</dbReference>
<dbReference type="EMBL" id="QWVS01000015">
    <property type="protein sequence ID" value="RID86555.1"/>
    <property type="molecule type" value="Genomic_DNA"/>
</dbReference>
<dbReference type="PROSITE" id="PS00893">
    <property type="entry name" value="NUDIX_BOX"/>
    <property type="match status" value="1"/>
</dbReference>
<dbReference type="Gene3D" id="3.90.79.10">
    <property type="entry name" value="Nucleoside Triphosphate Pyrophosphohydrolase"/>
    <property type="match status" value="1"/>
</dbReference>
<evidence type="ECO:0000259" key="7">
    <source>
        <dbReference type="PROSITE" id="PS51462"/>
    </source>
</evidence>
<keyword evidence="4 6" id="KW-0378">Hydrolase</keyword>
<comment type="similarity">
    <text evidence="2 6">Belongs to the Nudix hydrolase family.</text>
</comment>
<comment type="cofactor">
    <cofactor evidence="1">
        <name>Mg(2+)</name>
        <dbReference type="ChEBI" id="CHEBI:18420"/>
    </cofactor>
</comment>
<dbReference type="PROSITE" id="PS51462">
    <property type="entry name" value="NUDIX"/>
    <property type="match status" value="1"/>
</dbReference>
<dbReference type="InterPro" id="IPR015797">
    <property type="entry name" value="NUDIX_hydrolase-like_dom_sf"/>
</dbReference>
<dbReference type="PRINTS" id="PR00502">
    <property type="entry name" value="NUDIXFAMILY"/>
</dbReference>
<sequence length="158" mass="18257">MVTFKDEHGFLVEFSSKAEFGEAWHVLVLCQFQGKWVLTRHRERGLEFPGGKRERSETIEEAAIREVYEETGGVVGELLFLGQYRVHEPNRSFIKSIYYTELAAIEKKQGYLETDGPVLCAQLPNNMKTDTDYSFIMKDEIVPLSLQQIERVKKSTTF</sequence>
<dbReference type="GO" id="GO:0046872">
    <property type="term" value="F:metal ion binding"/>
    <property type="evidence" value="ECO:0007669"/>
    <property type="project" value="UniProtKB-KW"/>
</dbReference>
<dbReference type="AlphaFoldDB" id="A0A398B996"/>
<dbReference type="Proteomes" id="UP000266016">
    <property type="component" value="Unassembled WGS sequence"/>
</dbReference>
<protein>
    <submittedName>
        <fullName evidence="8">Nucleoside triphosphatase YtkD</fullName>
    </submittedName>
</protein>
<reference evidence="8 9" key="1">
    <citation type="submission" date="2018-08" db="EMBL/GenBank/DDBJ databases">
        <title>Bacillus jemisoniae sp. nov., Bacillus chryseoplanitiae sp. nov., Bacillus resnikiae sp. nov., and Bacillus frankliniae sp. nov., isolated from Viking spacecraft and associated surfaces.</title>
        <authorList>
            <person name="Seuylemezian A."/>
            <person name="Vaishampayan P."/>
        </authorList>
    </citation>
    <scope>NUCLEOTIDE SEQUENCE [LARGE SCALE GENOMIC DNA]</scope>
    <source>
        <strain evidence="8 9">MA001</strain>
    </source>
</reference>
<keyword evidence="3" id="KW-0479">Metal-binding</keyword>
<organism evidence="8 9">
    <name type="scientific">Peribacillus asahii</name>
    <dbReference type="NCBI Taxonomy" id="228899"/>
    <lineage>
        <taxon>Bacteria</taxon>
        <taxon>Bacillati</taxon>
        <taxon>Bacillota</taxon>
        <taxon>Bacilli</taxon>
        <taxon>Bacillales</taxon>
        <taxon>Bacillaceae</taxon>
        <taxon>Peribacillus</taxon>
    </lineage>
</organism>
<proteinExistence type="inferred from homology"/>
<keyword evidence="9" id="KW-1185">Reference proteome</keyword>
<dbReference type="Pfam" id="PF00293">
    <property type="entry name" value="NUDIX"/>
    <property type="match status" value="1"/>
</dbReference>
<evidence type="ECO:0000313" key="8">
    <source>
        <dbReference type="EMBL" id="RID86555.1"/>
    </source>
</evidence>
<accession>A0A398B996</accession>
<evidence type="ECO:0000256" key="2">
    <source>
        <dbReference type="ARBA" id="ARBA00005582"/>
    </source>
</evidence>
<dbReference type="NCBIfam" id="TIGR02705">
    <property type="entry name" value="nudix_YtkD"/>
    <property type="match status" value="1"/>
</dbReference>
<evidence type="ECO:0000313" key="9">
    <source>
        <dbReference type="Proteomes" id="UP000266016"/>
    </source>
</evidence>
<evidence type="ECO:0000256" key="1">
    <source>
        <dbReference type="ARBA" id="ARBA00001946"/>
    </source>
</evidence>